<evidence type="ECO:0000259" key="1">
    <source>
        <dbReference type="SMART" id="SM00891"/>
    </source>
</evidence>
<accession>A0A445MWE0</accession>
<evidence type="ECO:0000313" key="2">
    <source>
        <dbReference type="EMBL" id="SPD73775.1"/>
    </source>
</evidence>
<protein>
    <recommendedName>
        <fullName evidence="1">ERCC4 domain-containing protein</fullName>
    </recommendedName>
</protein>
<dbReference type="GO" id="GO:0004518">
    <property type="term" value="F:nuclease activity"/>
    <property type="evidence" value="ECO:0007669"/>
    <property type="project" value="InterPro"/>
</dbReference>
<dbReference type="SMART" id="SM00891">
    <property type="entry name" value="ERCC4"/>
    <property type="match status" value="1"/>
</dbReference>
<sequence length="152" mass="17657">MDFKIKIDTREQIPYWFSMPTERGTLSVGDYSVVGFENQIAIERKALNDLIGCLTVGRDRFKKELSRAKTLDYFAVVVEGKFSDLTCGRYRSKMNPKAAVQSLLTFSVRYGRLPIFFCETRQYAQEVTESLLTKYVREFEQGEKYEDMVGKQ</sequence>
<dbReference type="Pfam" id="PF02732">
    <property type="entry name" value="ERCC4"/>
    <property type="match status" value="1"/>
</dbReference>
<dbReference type="InterPro" id="IPR006166">
    <property type="entry name" value="ERCC4_domain"/>
</dbReference>
<name>A0A445MWE0_9BACT</name>
<dbReference type="GO" id="GO:0006259">
    <property type="term" value="P:DNA metabolic process"/>
    <property type="evidence" value="ECO:0007669"/>
    <property type="project" value="UniProtKB-ARBA"/>
</dbReference>
<dbReference type="AlphaFoldDB" id="A0A445MWE0"/>
<proteinExistence type="predicted"/>
<dbReference type="SUPFAM" id="SSF52980">
    <property type="entry name" value="Restriction endonuclease-like"/>
    <property type="match status" value="1"/>
</dbReference>
<organism evidence="2">
    <name type="scientific">uncultured Desulfobacterium sp</name>
    <dbReference type="NCBI Taxonomy" id="201089"/>
    <lineage>
        <taxon>Bacteria</taxon>
        <taxon>Pseudomonadati</taxon>
        <taxon>Thermodesulfobacteriota</taxon>
        <taxon>Desulfobacteria</taxon>
        <taxon>Desulfobacterales</taxon>
        <taxon>Desulfobacteriaceae</taxon>
        <taxon>Desulfobacterium</taxon>
        <taxon>environmental samples</taxon>
    </lineage>
</organism>
<dbReference type="EMBL" id="OJIN01000108">
    <property type="protein sequence ID" value="SPD73775.1"/>
    <property type="molecule type" value="Genomic_DNA"/>
</dbReference>
<reference evidence="2" key="1">
    <citation type="submission" date="2018-01" db="EMBL/GenBank/DDBJ databases">
        <authorList>
            <person name="Regsiter A."/>
            <person name="William W."/>
        </authorList>
    </citation>
    <scope>NUCLEOTIDE SEQUENCE</scope>
    <source>
        <strain evidence="2">TRIP AH-1</strain>
    </source>
</reference>
<feature type="domain" description="ERCC4" evidence="1">
    <location>
        <begin position="4"/>
        <end position="82"/>
    </location>
</feature>
<gene>
    <name evidence="2" type="ORF">PITCH_A1960004</name>
</gene>
<dbReference type="GO" id="GO:0003677">
    <property type="term" value="F:DNA binding"/>
    <property type="evidence" value="ECO:0007669"/>
    <property type="project" value="InterPro"/>
</dbReference>
<dbReference type="InterPro" id="IPR011335">
    <property type="entry name" value="Restrct_endonuc-II-like"/>
</dbReference>
<dbReference type="Gene3D" id="3.40.50.10130">
    <property type="match status" value="1"/>
</dbReference>